<dbReference type="Gene3D" id="3.40.190.150">
    <property type="entry name" value="Bordetella uptake gene, domain 1"/>
    <property type="match status" value="1"/>
</dbReference>
<gene>
    <name evidence="2" type="ordered locus">Veis_2783</name>
</gene>
<dbReference type="eggNOG" id="COG3181">
    <property type="taxonomic scope" value="Bacteria"/>
</dbReference>
<keyword evidence="3" id="KW-1185">Reference proteome</keyword>
<dbReference type="InterPro" id="IPR042100">
    <property type="entry name" value="Bug_dom1"/>
</dbReference>
<dbReference type="InterPro" id="IPR005064">
    <property type="entry name" value="BUG"/>
</dbReference>
<dbReference type="Gene3D" id="3.40.190.10">
    <property type="entry name" value="Periplasmic binding protein-like II"/>
    <property type="match status" value="1"/>
</dbReference>
<dbReference type="KEGG" id="vei:Veis_2783"/>
<dbReference type="HOGENOM" id="CLU_045683_0_0_4"/>
<dbReference type="PIRSF" id="PIRSF017082">
    <property type="entry name" value="YflP"/>
    <property type="match status" value="1"/>
</dbReference>
<evidence type="ECO:0000256" key="1">
    <source>
        <dbReference type="ARBA" id="ARBA00006987"/>
    </source>
</evidence>
<dbReference type="PANTHER" id="PTHR42928">
    <property type="entry name" value="TRICARBOXYLATE-BINDING PROTEIN"/>
    <property type="match status" value="1"/>
</dbReference>
<name>A1WLL4_VEREI</name>
<dbReference type="Proteomes" id="UP000000374">
    <property type="component" value="Chromosome"/>
</dbReference>
<proteinExistence type="inferred from homology"/>
<comment type="similarity">
    <text evidence="1">Belongs to the UPF0065 (bug) family.</text>
</comment>
<reference evidence="3" key="1">
    <citation type="submission" date="2006-12" db="EMBL/GenBank/DDBJ databases">
        <title>Complete sequence of chromosome 1 of Verminephrobacter eiseniae EF01-2.</title>
        <authorList>
            <person name="Copeland A."/>
            <person name="Lucas S."/>
            <person name="Lapidus A."/>
            <person name="Barry K."/>
            <person name="Detter J.C."/>
            <person name="Glavina del Rio T."/>
            <person name="Dalin E."/>
            <person name="Tice H."/>
            <person name="Pitluck S."/>
            <person name="Chertkov O."/>
            <person name="Brettin T."/>
            <person name="Bruce D."/>
            <person name="Han C."/>
            <person name="Tapia R."/>
            <person name="Gilna P."/>
            <person name="Schmutz J."/>
            <person name="Larimer F."/>
            <person name="Land M."/>
            <person name="Hauser L."/>
            <person name="Kyrpides N."/>
            <person name="Kim E."/>
            <person name="Stahl D."/>
            <person name="Richardson P."/>
        </authorList>
    </citation>
    <scope>NUCLEOTIDE SEQUENCE [LARGE SCALE GENOMIC DNA]</scope>
    <source>
        <strain evidence="3">EF01-2</strain>
    </source>
</reference>
<organism evidence="2 3">
    <name type="scientific">Verminephrobacter eiseniae (strain EF01-2)</name>
    <dbReference type="NCBI Taxonomy" id="391735"/>
    <lineage>
        <taxon>Bacteria</taxon>
        <taxon>Pseudomonadati</taxon>
        <taxon>Pseudomonadota</taxon>
        <taxon>Betaproteobacteria</taxon>
        <taxon>Burkholderiales</taxon>
        <taxon>Comamonadaceae</taxon>
        <taxon>Verminephrobacter</taxon>
    </lineage>
</organism>
<dbReference type="EMBL" id="CP000542">
    <property type="protein sequence ID" value="ABM58521.1"/>
    <property type="molecule type" value="Genomic_DNA"/>
</dbReference>
<dbReference type="AlphaFoldDB" id="A1WLL4"/>
<protein>
    <submittedName>
        <fullName evidence="2">Uncharacterized protein UPF0065</fullName>
    </submittedName>
</protein>
<dbReference type="CDD" id="cd13578">
    <property type="entry name" value="PBP2_Bug27"/>
    <property type="match status" value="1"/>
</dbReference>
<dbReference type="Pfam" id="PF03401">
    <property type="entry name" value="TctC"/>
    <property type="match status" value="1"/>
</dbReference>
<dbReference type="STRING" id="391735.Veis_2783"/>
<sequence length="324" mass="33307">MAARSLRHLIGDATLGAGAALAADPYPSRPIKLIVPFAPGGPTDVMGRVVGRLLSERLKQPVVIENRAGAGGNLGTAAVANAPADGYTIALSAVSSLAIAPALYPALPYNVKTDFTPITLVGIAKGAIVAHPSAPFDDLRGLVAYAKANPGKLAYASSGMGTANHLAAESFQVAAGIQLVHVPYRGTGPATQDLLAGTVLLSFESSLTSAAPNVNAGRLKAIAITAATRSALLPDVPTVAEQGYPGFDVPTWFGIVAPASLPPAVAATLHRAITEVLGTSEVAERFAQIGAEPTPMAAERFAGYIRAENERWAKVIRDPRITLE</sequence>
<dbReference type="OrthoDB" id="8678477at2"/>
<accession>A1WLL4</accession>
<evidence type="ECO:0000313" key="3">
    <source>
        <dbReference type="Proteomes" id="UP000000374"/>
    </source>
</evidence>
<dbReference type="PANTHER" id="PTHR42928:SF5">
    <property type="entry name" value="BLR1237 PROTEIN"/>
    <property type="match status" value="1"/>
</dbReference>
<evidence type="ECO:0000313" key="2">
    <source>
        <dbReference type="EMBL" id="ABM58521.1"/>
    </source>
</evidence>